<evidence type="ECO:0000256" key="1">
    <source>
        <dbReference type="SAM" id="SignalP"/>
    </source>
</evidence>
<feature type="domain" description="ABC-type transport auxiliary lipoprotein component" evidence="2">
    <location>
        <begin position="30"/>
        <end position="181"/>
    </location>
</feature>
<keyword evidence="4" id="KW-1185">Reference proteome</keyword>
<evidence type="ECO:0000259" key="2">
    <source>
        <dbReference type="Pfam" id="PF03886"/>
    </source>
</evidence>
<evidence type="ECO:0000313" key="4">
    <source>
        <dbReference type="Proteomes" id="UP000251075"/>
    </source>
</evidence>
<dbReference type="Pfam" id="PF03886">
    <property type="entry name" value="ABC_trans_aux"/>
    <property type="match status" value="1"/>
</dbReference>
<dbReference type="Gene3D" id="3.40.50.10610">
    <property type="entry name" value="ABC-type transport auxiliary lipoprotein component"/>
    <property type="match status" value="1"/>
</dbReference>
<evidence type="ECO:0000313" key="3">
    <source>
        <dbReference type="EMBL" id="RAU21706.1"/>
    </source>
</evidence>
<dbReference type="InterPro" id="IPR005586">
    <property type="entry name" value="ABC_trans_aux"/>
</dbReference>
<dbReference type="Proteomes" id="UP000251075">
    <property type="component" value="Unassembled WGS sequence"/>
</dbReference>
<accession>A0A364NXD7</accession>
<dbReference type="PROSITE" id="PS51257">
    <property type="entry name" value="PROKAR_LIPOPROTEIN"/>
    <property type="match status" value="1"/>
</dbReference>
<dbReference type="AlphaFoldDB" id="A0A364NXD7"/>
<reference evidence="3 4" key="1">
    <citation type="submission" date="2017-11" db="EMBL/GenBank/DDBJ databases">
        <title>Draft genome sequence of magnetotactic bacterium Magnetospirillum kuznetsovii LBB-42.</title>
        <authorList>
            <person name="Grouzdev D.S."/>
            <person name="Rysina M.S."/>
            <person name="Baslerov R.V."/>
            <person name="Koziaeva V."/>
        </authorList>
    </citation>
    <scope>NUCLEOTIDE SEQUENCE [LARGE SCALE GENOMIC DNA]</scope>
    <source>
        <strain evidence="3 4">LBB-42</strain>
    </source>
</reference>
<sequence length="196" mass="21386">MRMRFFFLLPLLALAACAGPAAPPDNYYRIEPAAAPRLAKPVLTGALEVDRLAADGALTERAIAFSAKDGGPLAHYKYDYWSEPPALMIQDRLAAFLTKAGAADRVVTPDLRVLADWSLRGKVRRFEQLADRSMVSIEIQLSVVSARDGTLVLLETYDAQTPTDSDTVTTVAAAMEKGVSDIFARFLADLTRARLK</sequence>
<feature type="signal peptide" evidence="1">
    <location>
        <begin position="1"/>
        <end position="18"/>
    </location>
</feature>
<name>A0A364NXD7_9PROT</name>
<dbReference type="RefSeq" id="WP_112145000.1">
    <property type="nucleotide sequence ID" value="NZ_PGTO01000008.1"/>
</dbReference>
<organism evidence="3 4">
    <name type="scientific">Paramagnetospirillum kuznetsovii</name>
    <dbReference type="NCBI Taxonomy" id="2053833"/>
    <lineage>
        <taxon>Bacteria</taxon>
        <taxon>Pseudomonadati</taxon>
        <taxon>Pseudomonadota</taxon>
        <taxon>Alphaproteobacteria</taxon>
        <taxon>Rhodospirillales</taxon>
        <taxon>Magnetospirillaceae</taxon>
        <taxon>Paramagnetospirillum</taxon>
    </lineage>
</organism>
<dbReference type="OrthoDB" id="8445211at2"/>
<dbReference type="SUPFAM" id="SSF159594">
    <property type="entry name" value="XCC0632-like"/>
    <property type="match status" value="1"/>
</dbReference>
<keyword evidence="1" id="KW-0732">Signal</keyword>
<proteinExistence type="predicted"/>
<protein>
    <submittedName>
        <fullName evidence="3">ABC transporter</fullName>
    </submittedName>
</protein>
<dbReference type="EMBL" id="PGTO01000008">
    <property type="protein sequence ID" value="RAU21706.1"/>
    <property type="molecule type" value="Genomic_DNA"/>
</dbReference>
<gene>
    <name evidence="3" type="ORF">CU669_12090</name>
</gene>
<comment type="caution">
    <text evidence="3">The sequence shown here is derived from an EMBL/GenBank/DDBJ whole genome shotgun (WGS) entry which is preliminary data.</text>
</comment>
<feature type="chain" id="PRO_5016874774" evidence="1">
    <location>
        <begin position="19"/>
        <end position="196"/>
    </location>
</feature>